<evidence type="ECO:0000313" key="3">
    <source>
        <dbReference type="Proteomes" id="UP000663937"/>
    </source>
</evidence>
<keyword evidence="1" id="KW-1133">Transmembrane helix</keyword>
<keyword evidence="1" id="KW-0472">Membrane</keyword>
<sequence length="208" mass="21338">MSDLTTLMSRATATVDATPAAVLDDDVSRGQRARRRRTRLVGTGVAGAFAATVAVGAPLLTSTTPAAAAELVAYTAEQPAGFTIAEVPEGWHVLSSDRSSLMLADGDDDGSDPSSFEGRIVASLVGSQSLPGGEFEAQTFAVGGQEVLVYDMLEVDGQPGGTLGVFAPEGDGDYLSVQLPPELHWTGEVAARFVEGLDVTDDAGHTGG</sequence>
<protein>
    <submittedName>
        <fullName evidence="2">Uncharacterized protein</fullName>
    </submittedName>
</protein>
<keyword evidence="1" id="KW-0812">Transmembrane</keyword>
<reference evidence="2" key="1">
    <citation type="submission" date="2021-03" db="EMBL/GenBank/DDBJ databases">
        <title>Pengzhenrongella sicca gen. nov., sp. nov., a new member of suborder Micrococcineae isolated from High-Arctic tundra soil.</title>
        <authorList>
            <person name="Peng F."/>
        </authorList>
    </citation>
    <scope>NUCLEOTIDE SEQUENCE</scope>
    <source>
        <strain evidence="2">LRZ-2</strain>
    </source>
</reference>
<dbReference type="AlphaFoldDB" id="A0A8A4Z9M7"/>
<gene>
    <name evidence="2" type="ORF">J4E96_14650</name>
</gene>
<dbReference type="RefSeq" id="WP_227422832.1">
    <property type="nucleotide sequence ID" value="NZ_CP071868.1"/>
</dbReference>
<keyword evidence="3" id="KW-1185">Reference proteome</keyword>
<feature type="transmembrane region" description="Helical" evidence="1">
    <location>
        <begin position="40"/>
        <end position="60"/>
    </location>
</feature>
<dbReference type="Proteomes" id="UP000663937">
    <property type="component" value="Chromosome"/>
</dbReference>
<evidence type="ECO:0000313" key="2">
    <source>
        <dbReference type="EMBL" id="QTE28592.1"/>
    </source>
</evidence>
<organism evidence="2 3">
    <name type="scientific">Pengzhenrongella sicca</name>
    <dbReference type="NCBI Taxonomy" id="2819238"/>
    <lineage>
        <taxon>Bacteria</taxon>
        <taxon>Bacillati</taxon>
        <taxon>Actinomycetota</taxon>
        <taxon>Actinomycetes</taxon>
        <taxon>Micrococcales</taxon>
        <taxon>Pengzhenrongella</taxon>
    </lineage>
</organism>
<name>A0A8A4Z9M7_9MICO</name>
<dbReference type="EMBL" id="CP071868">
    <property type="protein sequence ID" value="QTE28592.1"/>
    <property type="molecule type" value="Genomic_DNA"/>
</dbReference>
<dbReference type="KEGG" id="psic:J4E96_14650"/>
<evidence type="ECO:0000256" key="1">
    <source>
        <dbReference type="SAM" id="Phobius"/>
    </source>
</evidence>
<proteinExistence type="predicted"/>
<accession>A0A8A4Z9M7</accession>